<feature type="compositionally biased region" description="Low complexity" evidence="1">
    <location>
        <begin position="1"/>
        <end position="16"/>
    </location>
</feature>
<name>A0ABR3RER7_9PLEO</name>
<evidence type="ECO:0000313" key="3">
    <source>
        <dbReference type="Proteomes" id="UP001521785"/>
    </source>
</evidence>
<reference evidence="2 3" key="1">
    <citation type="submission" date="2024-02" db="EMBL/GenBank/DDBJ databases">
        <title>De novo assembly and annotation of 12 fungi associated with fruit tree decline syndrome in Ontario, Canada.</title>
        <authorList>
            <person name="Sulman M."/>
            <person name="Ellouze W."/>
            <person name="Ilyukhin E."/>
        </authorList>
    </citation>
    <scope>NUCLEOTIDE SEQUENCE [LARGE SCALE GENOMIC DNA]</scope>
    <source>
        <strain evidence="2 3">M42-189</strain>
    </source>
</reference>
<feature type="compositionally biased region" description="Basic and acidic residues" evidence="1">
    <location>
        <begin position="387"/>
        <end position="397"/>
    </location>
</feature>
<dbReference type="Proteomes" id="UP001521785">
    <property type="component" value="Unassembled WGS sequence"/>
</dbReference>
<sequence>MFFFSKFGFRSSSSSSYGYDPQKTRDEKDLEEHHEQFEQMLKGDCILVQFGENLESMFIKAGDVNPNAKRLMRAIHTYSHRESSIKLAVTLPEVSRLMYETYVTWDMSVEVTALTFRWGKLILLAQTTKLLEDVESHRKTLDSMIAKGEQCKYIKHLLFQPEDWSLLRKTLHAGALCDDPTRKVVAELLKRSDGLKELLCITAKELEQMGITWEETCIVEATVDGIGVEPDVVPKDKKNPVATSNVEYVHNTEVTSIAGHEQAQDDDEWEILSITGSHSDDRSIAWESDDSEDEHLLVTEPAIDADDWIIAPQSPGQVKTESQIDEHGNSSHKYGPKTQIGNNSASGDENASNAPVRSADDIAKHYRGLAADDAAVSVGFGEQQDASQEKDSHDKDGGVVIQQNCVPRYEGASPVESLENPSLSDEMEFPPAKLPGLEAAKCASLERRKLPSPL</sequence>
<proteinExistence type="predicted"/>
<keyword evidence="3" id="KW-1185">Reference proteome</keyword>
<feature type="region of interest" description="Disordered" evidence="1">
    <location>
        <begin position="315"/>
        <end position="355"/>
    </location>
</feature>
<comment type="caution">
    <text evidence="2">The sequence shown here is derived from an EMBL/GenBank/DDBJ whole genome shotgun (WGS) entry which is preliminary data.</text>
</comment>
<feature type="region of interest" description="Disordered" evidence="1">
    <location>
        <begin position="1"/>
        <end position="27"/>
    </location>
</feature>
<evidence type="ECO:0000256" key="1">
    <source>
        <dbReference type="SAM" id="MobiDB-lite"/>
    </source>
</evidence>
<protein>
    <submittedName>
        <fullName evidence="2">Uncharacterized protein</fullName>
    </submittedName>
</protein>
<evidence type="ECO:0000313" key="2">
    <source>
        <dbReference type="EMBL" id="KAL1602778.1"/>
    </source>
</evidence>
<feature type="region of interest" description="Disordered" evidence="1">
    <location>
        <begin position="380"/>
        <end position="431"/>
    </location>
</feature>
<dbReference type="EMBL" id="JAKJXO020000007">
    <property type="protein sequence ID" value="KAL1602778.1"/>
    <property type="molecule type" value="Genomic_DNA"/>
</dbReference>
<feature type="compositionally biased region" description="Polar residues" evidence="1">
    <location>
        <begin position="339"/>
        <end position="355"/>
    </location>
</feature>
<organism evidence="2 3">
    <name type="scientific">Paraconiothyrium brasiliense</name>
    <dbReference type="NCBI Taxonomy" id="300254"/>
    <lineage>
        <taxon>Eukaryota</taxon>
        <taxon>Fungi</taxon>
        <taxon>Dikarya</taxon>
        <taxon>Ascomycota</taxon>
        <taxon>Pezizomycotina</taxon>
        <taxon>Dothideomycetes</taxon>
        <taxon>Pleosporomycetidae</taxon>
        <taxon>Pleosporales</taxon>
        <taxon>Massarineae</taxon>
        <taxon>Didymosphaeriaceae</taxon>
        <taxon>Paraconiothyrium</taxon>
    </lineage>
</organism>
<accession>A0ABR3RER7</accession>
<gene>
    <name evidence="2" type="ORF">SLS60_006199</name>
</gene>